<dbReference type="RefSeq" id="WP_179405720.1">
    <property type="nucleotide sequence ID" value="NZ_BMGF01000001.1"/>
</dbReference>
<proteinExistence type="predicted"/>
<organism evidence="2 3">
    <name type="scientific">Novosphingobium marinum</name>
    <dbReference type="NCBI Taxonomy" id="1514948"/>
    <lineage>
        <taxon>Bacteria</taxon>
        <taxon>Pseudomonadati</taxon>
        <taxon>Pseudomonadota</taxon>
        <taxon>Alphaproteobacteria</taxon>
        <taxon>Sphingomonadales</taxon>
        <taxon>Sphingomonadaceae</taxon>
        <taxon>Novosphingobium</taxon>
    </lineage>
</organism>
<sequence>MADKSKKPVTDPVAAWQGLVQQWEQEINAWSGKITETEQFSAMMGQATKYSLVAQQAFAEHMEKVLTSLNVPTKTQMEEMSERLSAIEEALERLRLSMADGPEAKSAPEPRRTRKPKNPS</sequence>
<accession>A0A7Y9XSK1</accession>
<dbReference type="EMBL" id="JACBZF010000001">
    <property type="protein sequence ID" value="NYH93744.1"/>
    <property type="molecule type" value="Genomic_DNA"/>
</dbReference>
<gene>
    <name evidence="2" type="ORF">FHS75_000049</name>
</gene>
<feature type="region of interest" description="Disordered" evidence="1">
    <location>
        <begin position="97"/>
        <end position="120"/>
    </location>
</feature>
<keyword evidence="3" id="KW-1185">Reference proteome</keyword>
<comment type="caution">
    <text evidence="2">The sequence shown here is derived from an EMBL/GenBank/DDBJ whole genome shotgun (WGS) entry which is preliminary data.</text>
</comment>
<evidence type="ECO:0000313" key="3">
    <source>
        <dbReference type="Proteomes" id="UP000522081"/>
    </source>
</evidence>
<reference evidence="2 3" key="1">
    <citation type="submission" date="2020-07" db="EMBL/GenBank/DDBJ databases">
        <title>Genomic Encyclopedia of Type Strains, Phase IV (KMG-IV): sequencing the most valuable type-strain genomes for metagenomic binning, comparative biology and taxonomic classification.</title>
        <authorList>
            <person name="Goeker M."/>
        </authorList>
    </citation>
    <scope>NUCLEOTIDE SEQUENCE [LARGE SCALE GENOMIC DNA]</scope>
    <source>
        <strain evidence="2 3">DSM 29043</strain>
    </source>
</reference>
<feature type="compositionally biased region" description="Basic and acidic residues" evidence="1">
    <location>
        <begin position="102"/>
        <end position="111"/>
    </location>
</feature>
<dbReference type="AlphaFoldDB" id="A0A7Y9XSK1"/>
<evidence type="ECO:0000313" key="2">
    <source>
        <dbReference type="EMBL" id="NYH93744.1"/>
    </source>
</evidence>
<evidence type="ECO:0000256" key="1">
    <source>
        <dbReference type="SAM" id="MobiDB-lite"/>
    </source>
</evidence>
<protein>
    <submittedName>
        <fullName evidence="2">SMC interacting uncharacterized protein involved in chromosome segregation</fullName>
    </submittedName>
</protein>
<dbReference type="Proteomes" id="UP000522081">
    <property type="component" value="Unassembled WGS sequence"/>
</dbReference>
<name>A0A7Y9XSK1_9SPHN</name>